<dbReference type="PANTHER" id="PTHR16631:SF17">
    <property type="entry name" value="GLUCAN ENDO-1,3-BETA-GLUCOSIDASE BTGC"/>
    <property type="match status" value="1"/>
</dbReference>
<dbReference type="EMBL" id="LNIX01000003">
    <property type="protein sequence ID" value="OXA58129.1"/>
    <property type="molecule type" value="Genomic_DNA"/>
</dbReference>
<evidence type="ECO:0000313" key="21">
    <source>
        <dbReference type="EMBL" id="OXA58129.1"/>
    </source>
</evidence>
<reference evidence="21 22" key="1">
    <citation type="submission" date="2015-12" db="EMBL/GenBank/DDBJ databases">
        <title>The genome of Folsomia candida.</title>
        <authorList>
            <person name="Faddeeva A."/>
            <person name="Derks M.F."/>
            <person name="Anvar Y."/>
            <person name="Smit S."/>
            <person name="Van Straalen N."/>
            <person name="Roelofs D."/>
        </authorList>
    </citation>
    <scope>NUCLEOTIDE SEQUENCE [LARGE SCALE GENOMIC DNA]</scope>
    <source>
        <strain evidence="21 22">VU population</strain>
        <tissue evidence="21">Whole body</tissue>
    </source>
</reference>
<sequence length="337" mass="38059">MAFLRFLLFFGILVSFSPQLLTTAQVINYFGVAFSPYVKNAPFPNWDTYTLEEIKQMLSIVLTKHNAVSSYGMGVASYNNGKNWDQCDSNCLISRAAAHINRDHNSVVLSVSQGIYQHDDGGLMSREINNAFSAAQDANTIFGGTVWGLVFTNEFVTDSSNGPRVLQMIRDNKARAHGMNLRVGTRVHTCGEIWGGNNQAILQQIAAESDFIMCNLYPPYNANDPARAVQAISDAYYSARDGFWRTNPQLEVIIGETGWASEGETFNNAVNTIENEKRFWEGMRDWSSANRVKVQMFEAFDEPWKTGMEGEKHFGWWYRPNNNEARYIEKATGQVYQ</sequence>
<feature type="signal peptide" evidence="20">
    <location>
        <begin position="1"/>
        <end position="24"/>
    </location>
</feature>
<keyword evidence="8" id="KW-0964">Secreted</keyword>
<comment type="subcellular location">
    <subcellularLocation>
        <location evidence="3">Cell membrane</location>
    </subcellularLocation>
    <subcellularLocation>
        <location evidence="2">Secreted</location>
        <location evidence="2">Cell wall</location>
    </subcellularLocation>
</comment>
<proteinExistence type="inferred from homology"/>
<evidence type="ECO:0000256" key="13">
    <source>
        <dbReference type="ARBA" id="ARBA00023277"/>
    </source>
</evidence>
<dbReference type="GO" id="GO:0005886">
    <property type="term" value="C:plasma membrane"/>
    <property type="evidence" value="ECO:0007669"/>
    <property type="project" value="UniProtKB-SubCell"/>
</dbReference>
<comment type="catalytic activity">
    <reaction evidence="1">
        <text>Hydrolysis of (1-&gt;3)-beta-D-glucosidic linkages in (1-&gt;3)-beta-D-glucans.</text>
        <dbReference type="EC" id="3.2.1.39"/>
    </reaction>
</comment>
<dbReference type="AlphaFoldDB" id="A0A226EL00"/>
<dbReference type="Gene3D" id="3.20.20.80">
    <property type="entry name" value="Glycosidases"/>
    <property type="match status" value="1"/>
</dbReference>
<dbReference type="GO" id="GO:0071555">
    <property type="term" value="P:cell wall organization"/>
    <property type="evidence" value="ECO:0007669"/>
    <property type="project" value="UniProtKB-KW"/>
</dbReference>
<evidence type="ECO:0000256" key="20">
    <source>
        <dbReference type="SAM" id="SignalP"/>
    </source>
</evidence>
<comment type="function">
    <text evidence="16">Glucanases play a role in cell expansion during growth, in cell-cell fusion during mating, and in spore release during sporulation. This enzyme may be involved in beta-glucan degradation. Active on laminarin and lichenan.</text>
</comment>
<keyword evidence="6" id="KW-1003">Cell membrane</keyword>
<evidence type="ECO:0000256" key="9">
    <source>
        <dbReference type="ARBA" id="ARBA00022729"/>
    </source>
</evidence>
<comment type="caution">
    <text evidence="21">The sequence shown here is derived from an EMBL/GenBank/DDBJ whole genome shotgun (WGS) entry which is preliminary data.</text>
</comment>
<keyword evidence="10" id="KW-0378">Hydrolase</keyword>
<evidence type="ECO:0000256" key="6">
    <source>
        <dbReference type="ARBA" id="ARBA00022475"/>
    </source>
</evidence>
<evidence type="ECO:0000256" key="17">
    <source>
        <dbReference type="ARBA" id="ARBA00042373"/>
    </source>
</evidence>
<dbReference type="SUPFAM" id="SSF51445">
    <property type="entry name" value="(Trans)glycosidases"/>
    <property type="match status" value="1"/>
</dbReference>
<gene>
    <name evidence="21" type="ORF">Fcan01_06863</name>
</gene>
<evidence type="ECO:0000256" key="1">
    <source>
        <dbReference type="ARBA" id="ARBA00000382"/>
    </source>
</evidence>
<dbReference type="InterPro" id="IPR050732">
    <property type="entry name" value="Beta-glucan_modifiers"/>
</dbReference>
<keyword evidence="13" id="KW-0119">Carbohydrate metabolism</keyword>
<evidence type="ECO:0000256" key="11">
    <source>
        <dbReference type="ARBA" id="ARBA00023136"/>
    </source>
</evidence>
<dbReference type="Proteomes" id="UP000198287">
    <property type="component" value="Unassembled WGS sequence"/>
</dbReference>
<evidence type="ECO:0000256" key="3">
    <source>
        <dbReference type="ARBA" id="ARBA00004236"/>
    </source>
</evidence>
<dbReference type="InterPro" id="IPR000490">
    <property type="entry name" value="Glyco_hydro_17"/>
</dbReference>
<evidence type="ECO:0000256" key="16">
    <source>
        <dbReference type="ARBA" id="ARBA00037649"/>
    </source>
</evidence>
<evidence type="ECO:0000256" key="15">
    <source>
        <dbReference type="ARBA" id="ARBA00023326"/>
    </source>
</evidence>
<keyword evidence="9 20" id="KW-0732">Signal</keyword>
<protein>
    <recommendedName>
        <fullName evidence="5">glucan endo-1,3-beta-D-glucosidase</fullName>
        <ecNumber evidence="5">3.2.1.39</ecNumber>
    </recommendedName>
    <alternativeName>
        <fullName evidence="18">Endo-1,3-beta-glucanase btgC</fullName>
    </alternativeName>
    <alternativeName>
        <fullName evidence="17">Laminarinase btgC</fullName>
    </alternativeName>
</protein>
<dbReference type="Pfam" id="PF00332">
    <property type="entry name" value="Glyco_hydro_17"/>
    <property type="match status" value="1"/>
</dbReference>
<dbReference type="GO" id="GO:0000272">
    <property type="term" value="P:polysaccharide catabolic process"/>
    <property type="evidence" value="ECO:0007669"/>
    <property type="project" value="UniProtKB-KW"/>
</dbReference>
<dbReference type="EC" id="3.2.1.39" evidence="5"/>
<dbReference type="OMA" id="WGLVFTN"/>
<dbReference type="OrthoDB" id="7769663at2759"/>
<evidence type="ECO:0000256" key="4">
    <source>
        <dbReference type="ARBA" id="ARBA00008773"/>
    </source>
</evidence>
<evidence type="ECO:0000256" key="18">
    <source>
        <dbReference type="ARBA" id="ARBA00043078"/>
    </source>
</evidence>
<name>A0A226EL00_FOLCA</name>
<organism evidence="21 22">
    <name type="scientific">Folsomia candida</name>
    <name type="common">Springtail</name>
    <dbReference type="NCBI Taxonomy" id="158441"/>
    <lineage>
        <taxon>Eukaryota</taxon>
        <taxon>Metazoa</taxon>
        <taxon>Ecdysozoa</taxon>
        <taxon>Arthropoda</taxon>
        <taxon>Hexapoda</taxon>
        <taxon>Collembola</taxon>
        <taxon>Entomobryomorpha</taxon>
        <taxon>Isotomoidea</taxon>
        <taxon>Isotomidae</taxon>
        <taxon>Proisotominae</taxon>
        <taxon>Folsomia</taxon>
    </lineage>
</organism>
<evidence type="ECO:0000256" key="19">
    <source>
        <dbReference type="RuleBase" id="RU004335"/>
    </source>
</evidence>
<evidence type="ECO:0000256" key="12">
    <source>
        <dbReference type="ARBA" id="ARBA00023180"/>
    </source>
</evidence>
<feature type="chain" id="PRO_5012556344" description="glucan endo-1,3-beta-D-glucosidase" evidence="20">
    <location>
        <begin position="25"/>
        <end position="337"/>
    </location>
</feature>
<comment type="similarity">
    <text evidence="4 19">Belongs to the glycosyl hydrolase 17 family.</text>
</comment>
<evidence type="ECO:0000256" key="8">
    <source>
        <dbReference type="ARBA" id="ARBA00022525"/>
    </source>
</evidence>
<dbReference type="InterPro" id="IPR017853">
    <property type="entry name" value="GH"/>
</dbReference>
<keyword evidence="12" id="KW-0325">Glycoprotein</keyword>
<accession>A0A226EL00</accession>
<evidence type="ECO:0000256" key="14">
    <source>
        <dbReference type="ARBA" id="ARBA00023316"/>
    </source>
</evidence>
<evidence type="ECO:0000256" key="10">
    <source>
        <dbReference type="ARBA" id="ARBA00022801"/>
    </source>
</evidence>
<evidence type="ECO:0000256" key="2">
    <source>
        <dbReference type="ARBA" id="ARBA00004191"/>
    </source>
</evidence>
<dbReference type="PANTHER" id="PTHR16631">
    <property type="entry name" value="GLUCAN 1,3-BETA-GLUCOSIDASE"/>
    <property type="match status" value="1"/>
</dbReference>
<evidence type="ECO:0000256" key="5">
    <source>
        <dbReference type="ARBA" id="ARBA00012780"/>
    </source>
</evidence>
<evidence type="ECO:0000256" key="7">
    <source>
        <dbReference type="ARBA" id="ARBA00022512"/>
    </source>
</evidence>
<keyword evidence="22" id="KW-1185">Reference proteome</keyword>
<evidence type="ECO:0000313" key="22">
    <source>
        <dbReference type="Proteomes" id="UP000198287"/>
    </source>
</evidence>
<keyword evidence="11" id="KW-0472">Membrane</keyword>
<keyword evidence="15" id="KW-0624">Polysaccharide degradation</keyword>
<dbReference type="GO" id="GO:0042973">
    <property type="term" value="F:glucan endo-1,3-beta-D-glucosidase activity"/>
    <property type="evidence" value="ECO:0007669"/>
    <property type="project" value="UniProtKB-EC"/>
</dbReference>
<keyword evidence="7" id="KW-0134">Cell wall</keyword>
<keyword evidence="14" id="KW-0961">Cell wall biogenesis/degradation</keyword>